<evidence type="ECO:0000313" key="3">
    <source>
        <dbReference type="Proteomes" id="UP000299102"/>
    </source>
</evidence>
<protein>
    <submittedName>
        <fullName evidence="2">Uncharacterized protein</fullName>
    </submittedName>
</protein>
<sequence>MTEESVYKGRPEVSEYCQTPVFPRLCVQVRFITKAHAVVSGGARRRRRRRPPTASRLKGPRKQKSFAYKLLKRGLAKRFAYKLLKRGLANLMSPTSTSGVAPPLAVVTSRILKRVL</sequence>
<dbReference type="EMBL" id="BGZK01001031">
    <property type="protein sequence ID" value="GBP69126.1"/>
    <property type="molecule type" value="Genomic_DNA"/>
</dbReference>
<feature type="region of interest" description="Disordered" evidence="1">
    <location>
        <begin position="39"/>
        <end position="61"/>
    </location>
</feature>
<proteinExistence type="predicted"/>
<dbReference type="OrthoDB" id="6750768at2759"/>
<comment type="caution">
    <text evidence="2">The sequence shown here is derived from an EMBL/GenBank/DDBJ whole genome shotgun (WGS) entry which is preliminary data.</text>
</comment>
<reference evidence="2 3" key="1">
    <citation type="journal article" date="2019" name="Commun. Biol.">
        <title>The bagworm genome reveals a unique fibroin gene that provides high tensile strength.</title>
        <authorList>
            <person name="Kono N."/>
            <person name="Nakamura H."/>
            <person name="Ohtoshi R."/>
            <person name="Tomita M."/>
            <person name="Numata K."/>
            <person name="Arakawa K."/>
        </authorList>
    </citation>
    <scope>NUCLEOTIDE SEQUENCE [LARGE SCALE GENOMIC DNA]</scope>
</reference>
<keyword evidence="3" id="KW-1185">Reference proteome</keyword>
<organism evidence="2 3">
    <name type="scientific">Eumeta variegata</name>
    <name type="common">Bagworm moth</name>
    <name type="synonym">Eumeta japonica</name>
    <dbReference type="NCBI Taxonomy" id="151549"/>
    <lineage>
        <taxon>Eukaryota</taxon>
        <taxon>Metazoa</taxon>
        <taxon>Ecdysozoa</taxon>
        <taxon>Arthropoda</taxon>
        <taxon>Hexapoda</taxon>
        <taxon>Insecta</taxon>
        <taxon>Pterygota</taxon>
        <taxon>Neoptera</taxon>
        <taxon>Endopterygota</taxon>
        <taxon>Lepidoptera</taxon>
        <taxon>Glossata</taxon>
        <taxon>Ditrysia</taxon>
        <taxon>Tineoidea</taxon>
        <taxon>Psychidae</taxon>
        <taxon>Oiketicinae</taxon>
        <taxon>Eumeta</taxon>
    </lineage>
</organism>
<evidence type="ECO:0000313" key="2">
    <source>
        <dbReference type="EMBL" id="GBP69126.1"/>
    </source>
</evidence>
<name>A0A4C1XZQ9_EUMVA</name>
<dbReference type="Proteomes" id="UP000299102">
    <property type="component" value="Unassembled WGS sequence"/>
</dbReference>
<evidence type="ECO:0000256" key="1">
    <source>
        <dbReference type="SAM" id="MobiDB-lite"/>
    </source>
</evidence>
<dbReference type="AlphaFoldDB" id="A0A4C1XZQ9"/>
<accession>A0A4C1XZQ9</accession>
<gene>
    <name evidence="2" type="ORF">EVAR_47401_1</name>
</gene>